<keyword evidence="4 10" id="KW-0732">Signal</keyword>
<feature type="compositionally biased region" description="Acidic residues" evidence="8">
    <location>
        <begin position="217"/>
        <end position="238"/>
    </location>
</feature>
<evidence type="ECO:0000313" key="13">
    <source>
        <dbReference type="Proteomes" id="UP001597023"/>
    </source>
</evidence>
<sequence length="281" mass="27223">MRQTLSRGMVAAAAATGILSLCGSPALADSTADAGARQSPGVASGNAAQAPVHVPVNACGNTVDVVAALNPAFGNSCANVSHTDHGGHGGHGGGHGHDGGYGDGGYGDGGHGGTSGSSADGAAVGSPGVGSGNNAQVPVDVPVNACGNTVDVVGALNPAFGNGCANAEQPGYGDTPPTHPPTPPSDDEDKPPADEEQPPPPADEEEQPPGDHHEPPADEEEQPPAAEEEPGTPPEGEEEHGTAPELAETGGAALLGASAASAALIAAGTLLYRRGRATSPR</sequence>
<dbReference type="EMBL" id="JBHTEB010000001">
    <property type="protein sequence ID" value="MFD0315107.1"/>
    <property type="molecule type" value="Genomic_DNA"/>
</dbReference>
<keyword evidence="9" id="KW-0472">Membrane</keyword>
<feature type="compositionally biased region" description="Gly residues" evidence="8">
    <location>
        <begin position="101"/>
        <end position="115"/>
    </location>
</feature>
<evidence type="ECO:0000313" key="12">
    <source>
        <dbReference type="EMBL" id="MFD0315107.1"/>
    </source>
</evidence>
<keyword evidence="9" id="KW-1133">Transmembrane helix</keyword>
<organism evidence="12 13">
    <name type="scientific">Streptomyces flavalbus</name>
    <dbReference type="NCBI Taxonomy" id="2665155"/>
    <lineage>
        <taxon>Bacteria</taxon>
        <taxon>Bacillati</taxon>
        <taxon>Actinomycetota</taxon>
        <taxon>Actinomycetes</taxon>
        <taxon>Kitasatosporales</taxon>
        <taxon>Streptomycetaceae</taxon>
        <taxon>Streptomyces</taxon>
    </lineage>
</organism>
<name>A0ABW2W6L0_9ACTN</name>
<keyword evidence="2" id="KW-0134">Cell wall</keyword>
<feature type="compositionally biased region" description="Low complexity" evidence="8">
    <location>
        <begin position="243"/>
        <end position="252"/>
    </location>
</feature>
<feature type="region of interest" description="Disordered" evidence="8">
    <location>
        <begin position="87"/>
        <end position="135"/>
    </location>
</feature>
<comment type="subcellular location">
    <subcellularLocation>
        <location evidence="1">Secreted</location>
        <location evidence="1">Cell wall</location>
    </subcellularLocation>
</comment>
<evidence type="ECO:0000259" key="11">
    <source>
        <dbReference type="PROSITE" id="PS51884"/>
    </source>
</evidence>
<keyword evidence="5" id="KW-0130">Cell adhesion</keyword>
<feature type="chain" id="PRO_5046361126" evidence="10">
    <location>
        <begin position="29"/>
        <end position="281"/>
    </location>
</feature>
<keyword evidence="9" id="KW-0812">Transmembrane</keyword>
<dbReference type="PROSITE" id="PS51884">
    <property type="entry name" value="CHAPLIN"/>
    <property type="match status" value="2"/>
</dbReference>
<gene>
    <name evidence="12" type="ORF">ACFQZ6_12875</name>
</gene>
<feature type="domain" description="Chaplin" evidence="11">
    <location>
        <begin position="39"/>
        <end position="79"/>
    </location>
</feature>
<evidence type="ECO:0000256" key="2">
    <source>
        <dbReference type="ARBA" id="ARBA00022512"/>
    </source>
</evidence>
<proteinExistence type="predicted"/>
<dbReference type="Proteomes" id="UP001597023">
    <property type="component" value="Unassembled WGS sequence"/>
</dbReference>
<evidence type="ECO:0000256" key="5">
    <source>
        <dbReference type="ARBA" id="ARBA00022889"/>
    </source>
</evidence>
<keyword evidence="3" id="KW-0964">Secreted</keyword>
<evidence type="ECO:0000256" key="8">
    <source>
        <dbReference type="SAM" id="MobiDB-lite"/>
    </source>
</evidence>
<evidence type="ECO:0000256" key="10">
    <source>
        <dbReference type="SAM" id="SignalP"/>
    </source>
</evidence>
<evidence type="ECO:0000256" key="6">
    <source>
        <dbReference type="ARBA" id="ARBA00023087"/>
    </source>
</evidence>
<evidence type="ECO:0000256" key="3">
    <source>
        <dbReference type="ARBA" id="ARBA00022525"/>
    </source>
</evidence>
<dbReference type="Pfam" id="PF03777">
    <property type="entry name" value="ChpA-C"/>
    <property type="match status" value="2"/>
</dbReference>
<evidence type="ECO:0000256" key="7">
    <source>
        <dbReference type="PROSITE-ProRule" id="PRU01232"/>
    </source>
</evidence>
<feature type="domain" description="Chaplin" evidence="11">
    <location>
        <begin position="126"/>
        <end position="166"/>
    </location>
</feature>
<feature type="transmembrane region" description="Helical" evidence="9">
    <location>
        <begin position="252"/>
        <end position="272"/>
    </location>
</feature>
<comment type="caution">
    <text evidence="12">The sequence shown here is derived from an EMBL/GenBank/DDBJ whole genome shotgun (WGS) entry which is preliminary data.</text>
</comment>
<dbReference type="RefSeq" id="WP_381607817.1">
    <property type="nucleotide sequence ID" value="NZ_JBHTEB010000001.1"/>
</dbReference>
<evidence type="ECO:0000256" key="9">
    <source>
        <dbReference type="SAM" id="Phobius"/>
    </source>
</evidence>
<keyword evidence="6 7" id="KW-0034">Amyloid</keyword>
<dbReference type="InterPro" id="IPR005528">
    <property type="entry name" value="ChpA-H"/>
</dbReference>
<evidence type="ECO:0000256" key="1">
    <source>
        <dbReference type="ARBA" id="ARBA00004191"/>
    </source>
</evidence>
<feature type="compositionally biased region" description="Acidic residues" evidence="8">
    <location>
        <begin position="185"/>
        <end position="208"/>
    </location>
</feature>
<protein>
    <submittedName>
        <fullName evidence="12">Chaplin</fullName>
    </submittedName>
</protein>
<reference evidence="13" key="1">
    <citation type="journal article" date="2019" name="Int. J. Syst. Evol. Microbiol.">
        <title>The Global Catalogue of Microorganisms (GCM) 10K type strain sequencing project: providing services to taxonomists for standard genome sequencing and annotation.</title>
        <authorList>
            <consortium name="The Broad Institute Genomics Platform"/>
            <consortium name="The Broad Institute Genome Sequencing Center for Infectious Disease"/>
            <person name="Wu L."/>
            <person name="Ma J."/>
        </authorList>
    </citation>
    <scope>NUCLEOTIDE SEQUENCE [LARGE SCALE GENOMIC DNA]</scope>
    <source>
        <strain evidence="13">CGMCC 4.7400</strain>
    </source>
</reference>
<keyword evidence="13" id="KW-1185">Reference proteome</keyword>
<accession>A0ABW2W6L0</accession>
<feature type="region of interest" description="Disordered" evidence="8">
    <location>
        <begin position="165"/>
        <end position="252"/>
    </location>
</feature>
<evidence type="ECO:0000256" key="4">
    <source>
        <dbReference type="ARBA" id="ARBA00022729"/>
    </source>
</evidence>
<feature type="signal peptide" evidence="10">
    <location>
        <begin position="1"/>
        <end position="28"/>
    </location>
</feature>
<feature type="compositionally biased region" description="Low complexity" evidence="8">
    <location>
        <begin position="116"/>
        <end position="126"/>
    </location>
</feature>